<reference evidence="1 2" key="1">
    <citation type="journal article" date="2019" name="Philos. Trans. R. Soc. Lond., B, Biol. Sci.">
        <title>Ant behaviour and brain gene expression of defending hosts depend on the ecological success of the intruding social parasite.</title>
        <authorList>
            <person name="Kaur R."/>
            <person name="Stoldt M."/>
            <person name="Jongepier E."/>
            <person name="Feldmeyer B."/>
            <person name="Menzel F."/>
            <person name="Bornberg-Bauer E."/>
            <person name="Foitzik S."/>
        </authorList>
    </citation>
    <scope>NUCLEOTIDE SEQUENCE [LARGE SCALE GENOMIC DNA]</scope>
    <source>
        <tissue evidence="1">Whole body</tissue>
    </source>
</reference>
<evidence type="ECO:0000313" key="2">
    <source>
        <dbReference type="Proteomes" id="UP000310200"/>
    </source>
</evidence>
<dbReference type="Proteomes" id="UP000310200">
    <property type="component" value="Unassembled WGS sequence"/>
</dbReference>
<gene>
    <name evidence="1" type="ORF">DBV15_13008</name>
</gene>
<comment type="caution">
    <text evidence="1">The sequence shown here is derived from an EMBL/GenBank/DDBJ whole genome shotgun (WGS) entry which is preliminary data.</text>
</comment>
<protein>
    <submittedName>
        <fullName evidence="1">Uncharacterized protein</fullName>
    </submittedName>
</protein>
<sequence>MNTAEERERRLLTQPTKRDARCIIKRQDTRLYAPSVYAASFEHAQMGSYLRQSAKRMHIDSRRFCRPDFA</sequence>
<name>A0A4S2KXP1_9HYME</name>
<dbReference type="EMBL" id="QBLH01001153">
    <property type="protein sequence ID" value="TGZ52887.1"/>
    <property type="molecule type" value="Genomic_DNA"/>
</dbReference>
<keyword evidence="2" id="KW-1185">Reference proteome</keyword>
<dbReference type="AlphaFoldDB" id="A0A4S2KXP1"/>
<organism evidence="1 2">
    <name type="scientific">Temnothorax longispinosus</name>
    <dbReference type="NCBI Taxonomy" id="300112"/>
    <lineage>
        <taxon>Eukaryota</taxon>
        <taxon>Metazoa</taxon>
        <taxon>Ecdysozoa</taxon>
        <taxon>Arthropoda</taxon>
        <taxon>Hexapoda</taxon>
        <taxon>Insecta</taxon>
        <taxon>Pterygota</taxon>
        <taxon>Neoptera</taxon>
        <taxon>Endopterygota</taxon>
        <taxon>Hymenoptera</taxon>
        <taxon>Apocrita</taxon>
        <taxon>Aculeata</taxon>
        <taxon>Formicoidea</taxon>
        <taxon>Formicidae</taxon>
        <taxon>Myrmicinae</taxon>
        <taxon>Temnothorax</taxon>
    </lineage>
</organism>
<accession>A0A4S2KXP1</accession>
<evidence type="ECO:0000313" key="1">
    <source>
        <dbReference type="EMBL" id="TGZ52887.1"/>
    </source>
</evidence>
<proteinExistence type="predicted"/>